<feature type="repeat" description="Pumilio" evidence="3">
    <location>
        <begin position="142"/>
        <end position="177"/>
    </location>
</feature>
<sequence length="425" mass="48472">MPPPPVAEQPQPPPGNWFGSARGINQSYVDPNMPYGFMDNYRQDRPTYLPPTEPLNYRRLLDRNVNCNWKYIVDKIVCNNDQQASIFLQQKLKVGTPEQKYEIVEAIVAQAYPLMVNRFGNFLVQRCFEHGTPEQVIKIAEAIRGNTLNLSMDPFGCHVVQKAFDSVPEDYKAIMVHELLRRIPETVIHRYACHVWQKLFELRWTESPPQIMKFVNEALRGMWHEVALGETGSLVVQNIFENCLEEDKRPCIEEVLANIDIVAHGQFGNWCIQHVCEHGGPPDRSRAIDHVIRYAAEYSTDQFASKVVEKCLKIGGNEFLGRYLDRVCEGRRDRTRIPLIDIASDQYGNYLIQWILNNASPQHREIVAAHIRKHMVSLRGSKFGSRVGMLCTNHAVTTRPGPGVGPSLNNRVGQGTSRYSSGAYR</sequence>
<dbReference type="PROSITE" id="PS50303">
    <property type="entry name" value="PUM_HD"/>
    <property type="match status" value="1"/>
</dbReference>
<accession>A0A0M8MW65</accession>
<feature type="repeat" description="Pumilio" evidence="3">
    <location>
        <begin position="334"/>
        <end position="369"/>
    </location>
</feature>
<dbReference type="PANTHER" id="PTHR12537:SF48">
    <property type="entry name" value="MEIOTIC COILED-COIL PROTEIN 2"/>
    <property type="match status" value="1"/>
</dbReference>
<evidence type="ECO:0000256" key="4">
    <source>
        <dbReference type="SAM" id="MobiDB-lite"/>
    </source>
</evidence>
<keyword evidence="1" id="KW-0677">Repeat</keyword>
<protein>
    <submittedName>
        <fullName evidence="6">Meiotic coiled-coil protein 2</fullName>
    </submittedName>
</protein>
<dbReference type="InterPro" id="IPR016024">
    <property type="entry name" value="ARM-type_fold"/>
</dbReference>
<dbReference type="InterPro" id="IPR001313">
    <property type="entry name" value="Pumilio_RNA-bd_rpt"/>
</dbReference>
<evidence type="ECO:0000256" key="1">
    <source>
        <dbReference type="ARBA" id="ARBA00022737"/>
    </source>
</evidence>
<dbReference type="SUPFAM" id="SSF48371">
    <property type="entry name" value="ARM repeat"/>
    <property type="match status" value="1"/>
</dbReference>
<keyword evidence="7" id="KW-1185">Reference proteome</keyword>
<evidence type="ECO:0000256" key="2">
    <source>
        <dbReference type="ARBA" id="ARBA00024893"/>
    </source>
</evidence>
<dbReference type="SMART" id="SM00025">
    <property type="entry name" value="Pumilio"/>
    <property type="match status" value="8"/>
</dbReference>
<dbReference type="CDD" id="cd07920">
    <property type="entry name" value="Pumilio"/>
    <property type="match status" value="1"/>
</dbReference>
<organism evidence="6 7">
    <name type="scientific">Escovopsis weberi</name>
    <dbReference type="NCBI Taxonomy" id="150374"/>
    <lineage>
        <taxon>Eukaryota</taxon>
        <taxon>Fungi</taxon>
        <taxon>Dikarya</taxon>
        <taxon>Ascomycota</taxon>
        <taxon>Pezizomycotina</taxon>
        <taxon>Sordariomycetes</taxon>
        <taxon>Hypocreomycetidae</taxon>
        <taxon>Hypocreales</taxon>
        <taxon>Hypocreaceae</taxon>
        <taxon>Escovopsis</taxon>
    </lineage>
</organism>
<reference evidence="6 7" key="1">
    <citation type="submission" date="2015-07" db="EMBL/GenBank/DDBJ databases">
        <title>The genome of the fungus Escovopsis weberi, a specialized disease agent of ant agriculture.</title>
        <authorList>
            <person name="de Man T.J."/>
            <person name="Stajich J.E."/>
            <person name="Kubicek C.P."/>
            <person name="Chenthamara K."/>
            <person name="Atanasova L."/>
            <person name="Druzhinina I.S."/>
            <person name="Birnbaum S."/>
            <person name="Barribeau S.M."/>
            <person name="Teiling C."/>
            <person name="Suen G."/>
            <person name="Currie C."/>
            <person name="Gerardo N.M."/>
        </authorList>
    </citation>
    <scope>NUCLEOTIDE SEQUENCE [LARGE SCALE GENOMIC DNA]</scope>
</reference>
<dbReference type="Proteomes" id="UP000053831">
    <property type="component" value="Unassembled WGS sequence"/>
</dbReference>
<dbReference type="Pfam" id="PF00806">
    <property type="entry name" value="PUF"/>
    <property type="match status" value="8"/>
</dbReference>
<dbReference type="PROSITE" id="PS50302">
    <property type="entry name" value="PUM"/>
    <property type="match status" value="3"/>
</dbReference>
<comment type="function">
    <text evidence="2">RNA-binding nucleolar protein required for pre-rRNA processing. Involved in production of 18S rRNA and assembly of small ribosomal subunit.</text>
</comment>
<name>A0A0M8MW65_ESCWE</name>
<dbReference type="EMBL" id="LGSR01000017">
    <property type="protein sequence ID" value="KOS20576.1"/>
    <property type="molecule type" value="Genomic_DNA"/>
</dbReference>
<evidence type="ECO:0000259" key="5">
    <source>
        <dbReference type="PROSITE" id="PS50303"/>
    </source>
</evidence>
<evidence type="ECO:0000313" key="7">
    <source>
        <dbReference type="Proteomes" id="UP000053831"/>
    </source>
</evidence>
<dbReference type="InterPro" id="IPR033712">
    <property type="entry name" value="Pumilio_RNA-bd"/>
</dbReference>
<dbReference type="AlphaFoldDB" id="A0A0M8MW65"/>
<evidence type="ECO:0000256" key="3">
    <source>
        <dbReference type="PROSITE-ProRule" id="PRU00317"/>
    </source>
</evidence>
<feature type="domain" description="PUM-HD" evidence="5">
    <location>
        <begin position="44"/>
        <end position="395"/>
    </location>
</feature>
<comment type="caution">
    <text evidence="6">The sequence shown here is derived from an EMBL/GenBank/DDBJ whole genome shotgun (WGS) entry which is preliminary data.</text>
</comment>
<dbReference type="InterPro" id="IPR011989">
    <property type="entry name" value="ARM-like"/>
</dbReference>
<evidence type="ECO:0000313" key="6">
    <source>
        <dbReference type="EMBL" id="KOS20576.1"/>
    </source>
</evidence>
<dbReference type="GO" id="GO:0010608">
    <property type="term" value="P:post-transcriptional regulation of gene expression"/>
    <property type="evidence" value="ECO:0007669"/>
    <property type="project" value="TreeGrafter"/>
</dbReference>
<feature type="compositionally biased region" description="Polar residues" evidence="4">
    <location>
        <begin position="407"/>
        <end position="425"/>
    </location>
</feature>
<feature type="region of interest" description="Disordered" evidence="4">
    <location>
        <begin position="398"/>
        <end position="425"/>
    </location>
</feature>
<feature type="repeat" description="Pumilio" evidence="3">
    <location>
        <begin position="106"/>
        <end position="141"/>
    </location>
</feature>
<proteinExistence type="predicted"/>
<dbReference type="GO" id="GO:0003730">
    <property type="term" value="F:mRNA 3'-UTR binding"/>
    <property type="evidence" value="ECO:0007669"/>
    <property type="project" value="TreeGrafter"/>
</dbReference>
<dbReference type="InterPro" id="IPR033133">
    <property type="entry name" value="PUM-HD"/>
</dbReference>
<dbReference type="OrthoDB" id="668540at2759"/>
<dbReference type="STRING" id="150374.A0A0M8MW65"/>
<dbReference type="Gene3D" id="1.25.10.10">
    <property type="entry name" value="Leucine-rich Repeat Variant"/>
    <property type="match status" value="1"/>
</dbReference>
<dbReference type="PANTHER" id="PTHR12537">
    <property type="entry name" value="RNA BINDING PROTEIN PUMILIO-RELATED"/>
    <property type="match status" value="1"/>
</dbReference>
<gene>
    <name evidence="6" type="ORF">ESCO_005432</name>
</gene>
<dbReference type="GO" id="GO:0005737">
    <property type="term" value="C:cytoplasm"/>
    <property type="evidence" value="ECO:0007669"/>
    <property type="project" value="TreeGrafter"/>
</dbReference>